<dbReference type="Proteomes" id="UP000032515">
    <property type="component" value="Unassembled WGS sequence"/>
</dbReference>
<feature type="compositionally biased region" description="Basic and acidic residues" evidence="1">
    <location>
        <begin position="1"/>
        <end position="11"/>
    </location>
</feature>
<sequence length="88" mass="9714">MRSDRMAKETEGTTGDAVPANDNAGPDRDGVIAPREKLDRIVLSIARMIGRRMAREDYGKAARAANDNKVPSDRRGQREDRSGVDDDE</sequence>
<evidence type="ECO:0000313" key="3">
    <source>
        <dbReference type="Proteomes" id="UP000032515"/>
    </source>
</evidence>
<dbReference type="EMBL" id="JXXE01000096">
    <property type="protein sequence ID" value="KIZ47276.1"/>
    <property type="molecule type" value="Genomic_DNA"/>
</dbReference>
<reference evidence="2 3" key="1">
    <citation type="submission" date="2014-11" db="EMBL/GenBank/DDBJ databases">
        <title>Genomics and ecophysiology of heterotrophic nitrogen fixing bacteria isolated from estuarine surface water.</title>
        <authorList>
            <person name="Bentzon-Tilia M."/>
            <person name="Severin I."/>
            <person name="Hansen L.H."/>
            <person name="Riemann L."/>
        </authorList>
    </citation>
    <scope>NUCLEOTIDE SEQUENCE [LARGE SCALE GENOMIC DNA]</scope>
    <source>
        <strain evidence="2 3">BAL398</strain>
    </source>
</reference>
<name>A0A0D7F338_RHOPL</name>
<feature type="compositionally biased region" description="Basic and acidic residues" evidence="1">
    <location>
        <begin position="70"/>
        <end position="88"/>
    </location>
</feature>
<feature type="region of interest" description="Disordered" evidence="1">
    <location>
        <begin position="56"/>
        <end position="88"/>
    </location>
</feature>
<feature type="region of interest" description="Disordered" evidence="1">
    <location>
        <begin position="1"/>
        <end position="33"/>
    </location>
</feature>
<accession>A0A0D7F338</accession>
<gene>
    <name evidence="2" type="ORF">OO17_05210</name>
</gene>
<dbReference type="AlphaFoldDB" id="A0A0D7F338"/>
<comment type="caution">
    <text evidence="2">The sequence shown here is derived from an EMBL/GenBank/DDBJ whole genome shotgun (WGS) entry which is preliminary data.</text>
</comment>
<evidence type="ECO:0000256" key="1">
    <source>
        <dbReference type="SAM" id="MobiDB-lite"/>
    </source>
</evidence>
<proteinExistence type="predicted"/>
<protein>
    <submittedName>
        <fullName evidence="2">Uncharacterized protein</fullName>
    </submittedName>
</protein>
<organism evidence="2 3">
    <name type="scientific">Rhodopseudomonas palustris</name>
    <dbReference type="NCBI Taxonomy" id="1076"/>
    <lineage>
        <taxon>Bacteria</taxon>
        <taxon>Pseudomonadati</taxon>
        <taxon>Pseudomonadota</taxon>
        <taxon>Alphaproteobacteria</taxon>
        <taxon>Hyphomicrobiales</taxon>
        <taxon>Nitrobacteraceae</taxon>
        <taxon>Rhodopseudomonas</taxon>
    </lineage>
</organism>
<evidence type="ECO:0000313" key="2">
    <source>
        <dbReference type="EMBL" id="KIZ47276.1"/>
    </source>
</evidence>
<dbReference type="PATRIC" id="fig|1076.23.peg.140"/>